<evidence type="ECO:0000313" key="3">
    <source>
        <dbReference type="Proteomes" id="UP000887578"/>
    </source>
</evidence>
<dbReference type="InterPro" id="IPR036249">
    <property type="entry name" value="Thioredoxin-like_sf"/>
</dbReference>
<dbReference type="InterPro" id="IPR036282">
    <property type="entry name" value="Glutathione-S-Trfase_C_sf"/>
</dbReference>
<feature type="domain" description="GST N-terminal" evidence="2">
    <location>
        <begin position="299"/>
        <end position="377"/>
    </location>
</feature>
<dbReference type="WBParaSite" id="PDA_v2.g14066.t1">
    <property type="protein sequence ID" value="PDA_v2.g14066.t1"/>
    <property type="gene ID" value="PDA_v2.g14066"/>
</dbReference>
<organism evidence="3 4">
    <name type="scientific">Panagrolaimus davidi</name>
    <dbReference type="NCBI Taxonomy" id="227884"/>
    <lineage>
        <taxon>Eukaryota</taxon>
        <taxon>Metazoa</taxon>
        <taxon>Ecdysozoa</taxon>
        <taxon>Nematoda</taxon>
        <taxon>Chromadorea</taxon>
        <taxon>Rhabditida</taxon>
        <taxon>Tylenchina</taxon>
        <taxon>Panagrolaimomorpha</taxon>
        <taxon>Panagrolaimoidea</taxon>
        <taxon>Panagrolaimidae</taxon>
        <taxon>Panagrolaimus</taxon>
    </lineage>
</organism>
<evidence type="ECO:0000259" key="2">
    <source>
        <dbReference type="PROSITE" id="PS50404"/>
    </source>
</evidence>
<dbReference type="AlphaFoldDB" id="A0A914P7T5"/>
<dbReference type="Proteomes" id="UP000887578">
    <property type="component" value="Unplaced"/>
</dbReference>
<sequence length="474" mass="55026">MKTFLLMKQKLFNKQMEDIGCKIGKTKVVSNQFLLECRNQSRTKNAYHLVACYPKRDNKNIRVEAKQTYDDIVDKNNGLGFRYRCYAKDNSYHYGLVGCLVEKEFVLPDEIFVNETSAILCLRERSDKLRLKFLTHDRLVEKVCTNALEDAEAFTTLLPKIAKIEILSTSDKVVDKIELKKCSESWTFNDHTGFCYKVFNNANWNEAKKRCEAENSTLASVHSLEESQFIANLSFSLEAETWFWKMQAWIGLYNTDKNAEWKWVDNTSFVYGKWGINEPDDLERQHCGYIRITASSTVMIADLKYFHINGRAGGIRLMFDYLKIPFTDTYIEENEWESVKKSTPFGQVPVLIINDEIQLAQTTAIYRYIGAKYGAIAETLEEQAICDAFGEHIMDFYSCIGKMVESKMFKLPEEKITWLDFLLADATDGSLPFVKSEHKKLFEPLKAHRDCVFALPQLQKRLVERKELQKNQIH</sequence>
<dbReference type="InterPro" id="IPR016186">
    <property type="entry name" value="C-type_lectin-like/link_sf"/>
</dbReference>
<dbReference type="Gene3D" id="1.20.1050.10">
    <property type="match status" value="1"/>
</dbReference>
<dbReference type="GO" id="GO:0006749">
    <property type="term" value="P:glutathione metabolic process"/>
    <property type="evidence" value="ECO:0007669"/>
    <property type="project" value="TreeGrafter"/>
</dbReference>
<dbReference type="InterPro" id="IPR016187">
    <property type="entry name" value="CTDL_fold"/>
</dbReference>
<feature type="domain" description="C-type lectin" evidence="1">
    <location>
        <begin position="191"/>
        <end position="291"/>
    </location>
</feature>
<accession>A0A914P7T5</accession>
<dbReference type="CDD" id="cd00037">
    <property type="entry name" value="CLECT"/>
    <property type="match status" value="1"/>
</dbReference>
<dbReference type="PROSITE" id="PS50404">
    <property type="entry name" value="GST_NTER"/>
    <property type="match status" value="1"/>
</dbReference>
<dbReference type="SUPFAM" id="SSF47616">
    <property type="entry name" value="GST C-terminal domain-like"/>
    <property type="match status" value="1"/>
</dbReference>
<proteinExistence type="predicted"/>
<evidence type="ECO:0000259" key="1">
    <source>
        <dbReference type="PROSITE" id="PS50041"/>
    </source>
</evidence>
<dbReference type="Pfam" id="PF00059">
    <property type="entry name" value="Lectin_C"/>
    <property type="match status" value="1"/>
</dbReference>
<dbReference type="InterPro" id="IPR050213">
    <property type="entry name" value="GST_superfamily"/>
</dbReference>
<dbReference type="CDD" id="cd03039">
    <property type="entry name" value="GST_N_Sigma_like"/>
    <property type="match status" value="1"/>
</dbReference>
<dbReference type="Gene3D" id="3.10.100.10">
    <property type="entry name" value="Mannose-Binding Protein A, subunit A"/>
    <property type="match status" value="1"/>
</dbReference>
<name>A0A914P7T5_9BILA</name>
<dbReference type="GO" id="GO:0004364">
    <property type="term" value="F:glutathione transferase activity"/>
    <property type="evidence" value="ECO:0007669"/>
    <property type="project" value="TreeGrafter"/>
</dbReference>
<dbReference type="InterPro" id="IPR004045">
    <property type="entry name" value="Glutathione_S-Trfase_N"/>
</dbReference>
<dbReference type="Gene3D" id="3.40.30.10">
    <property type="entry name" value="Glutaredoxin"/>
    <property type="match status" value="1"/>
</dbReference>
<protein>
    <submittedName>
        <fullName evidence="4">Uncharacterized protein</fullName>
    </submittedName>
</protein>
<evidence type="ECO:0000313" key="4">
    <source>
        <dbReference type="WBParaSite" id="PDA_v2.g14066.t1"/>
    </source>
</evidence>
<dbReference type="PANTHER" id="PTHR11571">
    <property type="entry name" value="GLUTATHIONE S-TRANSFERASE"/>
    <property type="match status" value="1"/>
</dbReference>
<reference evidence="4" key="1">
    <citation type="submission" date="2022-11" db="UniProtKB">
        <authorList>
            <consortium name="WormBaseParasite"/>
        </authorList>
    </citation>
    <scope>IDENTIFICATION</scope>
</reference>
<dbReference type="SFLD" id="SFLDS00019">
    <property type="entry name" value="Glutathione_Transferase_(cytos"/>
    <property type="match status" value="1"/>
</dbReference>
<dbReference type="SUPFAM" id="SSF52833">
    <property type="entry name" value="Thioredoxin-like"/>
    <property type="match status" value="1"/>
</dbReference>
<dbReference type="PROSITE" id="PS50041">
    <property type="entry name" value="C_TYPE_LECTIN_2"/>
    <property type="match status" value="1"/>
</dbReference>
<dbReference type="SUPFAM" id="SSF56436">
    <property type="entry name" value="C-type lectin-like"/>
    <property type="match status" value="1"/>
</dbReference>
<dbReference type="InterPro" id="IPR040079">
    <property type="entry name" value="Glutathione_S-Trfase"/>
</dbReference>
<dbReference type="Pfam" id="PF02798">
    <property type="entry name" value="GST_N"/>
    <property type="match status" value="1"/>
</dbReference>
<dbReference type="SMART" id="SM00034">
    <property type="entry name" value="CLECT"/>
    <property type="match status" value="1"/>
</dbReference>
<keyword evidence="3" id="KW-1185">Reference proteome</keyword>
<dbReference type="InterPro" id="IPR001304">
    <property type="entry name" value="C-type_lectin-like"/>
</dbReference>